<dbReference type="InterPro" id="IPR043502">
    <property type="entry name" value="DNA/RNA_pol_sf"/>
</dbReference>
<evidence type="ECO:0000259" key="4">
    <source>
        <dbReference type="SMART" id="SM00482"/>
    </source>
</evidence>
<dbReference type="PRINTS" id="PR00868">
    <property type="entry name" value="DNAPOLI"/>
</dbReference>
<dbReference type="GO" id="GO:0003887">
    <property type="term" value="F:DNA-directed DNA polymerase activity"/>
    <property type="evidence" value="ECO:0007669"/>
    <property type="project" value="UniProtKB-EC"/>
</dbReference>
<evidence type="ECO:0000256" key="1">
    <source>
        <dbReference type="ARBA" id="ARBA00012417"/>
    </source>
</evidence>
<dbReference type="Proteomes" id="UP000586095">
    <property type="component" value="Unassembled WGS sequence"/>
</dbReference>
<keyword evidence="6" id="KW-1185">Reference proteome</keyword>
<dbReference type="GO" id="GO:0004527">
    <property type="term" value="F:exonuclease activity"/>
    <property type="evidence" value="ECO:0007669"/>
    <property type="project" value="UniProtKB-KW"/>
</dbReference>
<dbReference type="SMART" id="SM00482">
    <property type="entry name" value="POLAc"/>
    <property type="match status" value="1"/>
</dbReference>
<dbReference type="GO" id="GO:0003677">
    <property type="term" value="F:DNA binding"/>
    <property type="evidence" value="ECO:0007669"/>
    <property type="project" value="InterPro"/>
</dbReference>
<dbReference type="PANTHER" id="PTHR10133:SF27">
    <property type="entry name" value="DNA POLYMERASE NU"/>
    <property type="match status" value="1"/>
</dbReference>
<name>A0A852R7Q8_9MICO</name>
<evidence type="ECO:0000313" key="5">
    <source>
        <dbReference type="EMBL" id="NYD26928.1"/>
    </source>
</evidence>
<dbReference type="PANTHER" id="PTHR10133">
    <property type="entry name" value="DNA POLYMERASE I"/>
    <property type="match status" value="1"/>
</dbReference>
<gene>
    <name evidence="5" type="ORF">BJ960_001731</name>
</gene>
<comment type="caution">
    <text evidence="5">The sequence shown here is derived from an EMBL/GenBank/DDBJ whole genome shotgun (WGS) entry which is preliminary data.</text>
</comment>
<dbReference type="RefSeq" id="WP_185986986.1">
    <property type="nucleotide sequence ID" value="NZ_BAAALZ010000001.1"/>
</dbReference>
<comment type="catalytic activity">
    <reaction evidence="3">
        <text>DNA(n) + a 2'-deoxyribonucleoside 5'-triphosphate = DNA(n+1) + diphosphate</text>
        <dbReference type="Rhea" id="RHEA:22508"/>
        <dbReference type="Rhea" id="RHEA-COMP:17339"/>
        <dbReference type="Rhea" id="RHEA-COMP:17340"/>
        <dbReference type="ChEBI" id="CHEBI:33019"/>
        <dbReference type="ChEBI" id="CHEBI:61560"/>
        <dbReference type="ChEBI" id="CHEBI:173112"/>
        <dbReference type="EC" id="2.7.7.7"/>
    </reaction>
</comment>
<dbReference type="GO" id="GO:0006302">
    <property type="term" value="P:double-strand break repair"/>
    <property type="evidence" value="ECO:0007669"/>
    <property type="project" value="TreeGrafter"/>
</dbReference>
<organism evidence="5 6">
    <name type="scientific">Leucobacter aridicollis</name>
    <dbReference type="NCBI Taxonomy" id="283878"/>
    <lineage>
        <taxon>Bacteria</taxon>
        <taxon>Bacillati</taxon>
        <taxon>Actinomycetota</taxon>
        <taxon>Actinomycetes</taxon>
        <taxon>Micrococcales</taxon>
        <taxon>Microbacteriaceae</taxon>
        <taxon>Leucobacter</taxon>
    </lineage>
</organism>
<dbReference type="EC" id="2.7.7.7" evidence="1"/>
<keyword evidence="2" id="KW-0235">DNA replication</keyword>
<dbReference type="Gene3D" id="3.30.70.370">
    <property type="match status" value="1"/>
</dbReference>
<keyword evidence="5" id="KW-0540">Nuclease</keyword>
<dbReference type="Pfam" id="PF00476">
    <property type="entry name" value="DNA_pol_A"/>
    <property type="match status" value="1"/>
</dbReference>
<proteinExistence type="predicted"/>
<dbReference type="GO" id="GO:0006261">
    <property type="term" value="P:DNA-templated DNA replication"/>
    <property type="evidence" value="ECO:0007669"/>
    <property type="project" value="InterPro"/>
</dbReference>
<evidence type="ECO:0000313" key="6">
    <source>
        <dbReference type="Proteomes" id="UP000586095"/>
    </source>
</evidence>
<keyword evidence="5" id="KW-0269">Exonuclease</keyword>
<dbReference type="InterPro" id="IPR001098">
    <property type="entry name" value="DNA-dir_DNA_pol_A_palm_dom"/>
</dbReference>
<evidence type="ECO:0000256" key="2">
    <source>
        <dbReference type="ARBA" id="ARBA00022705"/>
    </source>
</evidence>
<feature type="domain" description="DNA-directed DNA polymerase family A palm" evidence="4">
    <location>
        <begin position="332"/>
        <end position="524"/>
    </location>
</feature>
<dbReference type="InterPro" id="IPR002298">
    <property type="entry name" value="DNA_polymerase_A"/>
</dbReference>
<dbReference type="Gene3D" id="1.10.150.20">
    <property type="entry name" value="5' to 3' exonuclease, C-terminal subdomain"/>
    <property type="match status" value="1"/>
</dbReference>
<protein>
    <recommendedName>
        <fullName evidence="1">DNA-directed DNA polymerase</fullName>
        <ecNumber evidence="1">2.7.7.7</ecNumber>
    </recommendedName>
</protein>
<sequence length="557" mass="60475">MNSIELFEAIKNPESLRIGMEINEAGWYSVIVVRGTSTPVYLDLDVTENLHTARALLTSPSVQLAVHDLDSFVRAAWAVLGVPAGEFADRVLDSLTLLRIVSPSLCYPKAEDWIGAAVRRMEVSDPELHQSMAEGMAVEAVTPDGQEIEPRPGQKPAATVGVNATTALWLSSHLVRAILRLPGGQEMIRTEHRLALQVMQMSLRGMRVDAEYATNLDERLAAEADAALATCEQWGVHSPGSDQQVSAVLNAIGVDVPSGGLSYDTLESTGHELAEAVVHFRRAEKSRSYTKALLSDRGTDDRIHATIRPQAARTARMSVSAPPLQQIPKRGGSEIRRCLVAGPGEVVISADYDQVELRVLAALADVRQMKRAIAEGIDLHTQTACLLFNVIEPSEEQRRVAKAANFLTVYGGGAERLAEQADIEVEQANSVLDEFDIAYPEIRAYGDQIRADAARLGYVHVPTSGRRIPVDKERVATTALNYAIQSSARDVLVGGIDRAFEAGIGHYLVLPIHDELVAVCPEEIADDVLARLIRAMAVQIKDVLITASGNILGNSWK</sequence>
<keyword evidence="5" id="KW-0378">Hydrolase</keyword>
<evidence type="ECO:0000256" key="3">
    <source>
        <dbReference type="ARBA" id="ARBA00049244"/>
    </source>
</evidence>
<dbReference type="SUPFAM" id="SSF56672">
    <property type="entry name" value="DNA/RNA polymerases"/>
    <property type="match status" value="1"/>
</dbReference>
<accession>A0A852R7Q8</accession>
<dbReference type="AlphaFoldDB" id="A0A852R7Q8"/>
<dbReference type="EMBL" id="JACCBD010000001">
    <property type="protein sequence ID" value="NYD26928.1"/>
    <property type="molecule type" value="Genomic_DNA"/>
</dbReference>
<reference evidence="5 6" key="1">
    <citation type="submission" date="2020-07" db="EMBL/GenBank/DDBJ databases">
        <title>Sequencing the genomes of 1000 actinobacteria strains.</title>
        <authorList>
            <person name="Klenk H.-P."/>
        </authorList>
    </citation>
    <scope>NUCLEOTIDE SEQUENCE [LARGE SCALE GENOMIC DNA]</scope>
    <source>
        <strain evidence="5 6">DSM 17380</strain>
    </source>
</reference>